<dbReference type="InterPro" id="IPR050953">
    <property type="entry name" value="N4_N6_ade-DNA_methylase"/>
</dbReference>
<sequence length="286" mass="32960">EDELPKGKVDEDGDEILDLEDWKDDLTDDVDYDLSKIKDDMLEDETEEEELGLEVDDVVKMLRDVKCKPCPGLRSKPDCKIAHDHGCPKIGNTRPGIRATNFCGNFFIPNFPFSTISFNFTYVSAAENLFKLFKSLDLKLTDFEIKRNIIEKNLYGIEIEKPACIISKLQLIKWLLSDKNLPSNFIDLNTNTLNTKDINHFFNKLNLKLNIFHEDFLLDVNSITYDIIIGNPPYIENKKIKGDGYKKKLTKRFKSAFRLFDLSIVFLERALELLKQGSGYLSMIIT</sequence>
<dbReference type="GO" id="GO:0009007">
    <property type="term" value="F:site-specific DNA-methyltransferase (adenine-specific) activity"/>
    <property type="evidence" value="ECO:0007669"/>
    <property type="project" value="UniProtKB-EC"/>
</dbReference>
<dbReference type="AlphaFoldDB" id="X1GVT8"/>
<dbReference type="GO" id="GO:0032259">
    <property type="term" value="P:methylation"/>
    <property type="evidence" value="ECO:0007669"/>
    <property type="project" value="UniProtKB-KW"/>
</dbReference>
<keyword evidence="2" id="KW-0489">Methyltransferase</keyword>
<gene>
    <name evidence="7" type="ORF">S03H2_33537</name>
</gene>
<evidence type="ECO:0000259" key="6">
    <source>
        <dbReference type="Pfam" id="PF07669"/>
    </source>
</evidence>
<evidence type="ECO:0000256" key="5">
    <source>
        <dbReference type="ARBA" id="ARBA00047942"/>
    </source>
</evidence>
<name>X1GVT8_9ZZZZ</name>
<dbReference type="Pfam" id="PF07669">
    <property type="entry name" value="Eco57I"/>
    <property type="match status" value="1"/>
</dbReference>
<reference evidence="7" key="1">
    <citation type="journal article" date="2014" name="Front. Microbiol.">
        <title>High frequency of phylogenetically diverse reductive dehalogenase-homologous genes in deep subseafloor sedimentary metagenomes.</title>
        <authorList>
            <person name="Kawai M."/>
            <person name="Futagami T."/>
            <person name="Toyoda A."/>
            <person name="Takaki Y."/>
            <person name="Nishi S."/>
            <person name="Hori S."/>
            <person name="Arai W."/>
            <person name="Tsubouchi T."/>
            <person name="Morono Y."/>
            <person name="Uchiyama I."/>
            <person name="Ito T."/>
            <person name="Fujiyama A."/>
            <person name="Inagaki F."/>
            <person name="Takami H."/>
        </authorList>
    </citation>
    <scope>NUCLEOTIDE SEQUENCE</scope>
    <source>
        <strain evidence="7">Expedition CK06-06</strain>
    </source>
</reference>
<protein>
    <recommendedName>
        <fullName evidence="1">site-specific DNA-methyltransferase (adenine-specific)</fullName>
        <ecNumber evidence="1">2.1.1.72</ecNumber>
    </recommendedName>
</protein>
<proteinExistence type="predicted"/>
<dbReference type="InterPro" id="IPR002052">
    <property type="entry name" value="DNA_methylase_N6_adenine_CS"/>
</dbReference>
<dbReference type="EC" id="2.1.1.72" evidence="1"/>
<comment type="catalytic activity">
    <reaction evidence="5">
        <text>a 2'-deoxyadenosine in DNA + S-adenosyl-L-methionine = an N(6)-methyl-2'-deoxyadenosine in DNA + S-adenosyl-L-homocysteine + H(+)</text>
        <dbReference type="Rhea" id="RHEA:15197"/>
        <dbReference type="Rhea" id="RHEA-COMP:12418"/>
        <dbReference type="Rhea" id="RHEA-COMP:12419"/>
        <dbReference type="ChEBI" id="CHEBI:15378"/>
        <dbReference type="ChEBI" id="CHEBI:57856"/>
        <dbReference type="ChEBI" id="CHEBI:59789"/>
        <dbReference type="ChEBI" id="CHEBI:90615"/>
        <dbReference type="ChEBI" id="CHEBI:90616"/>
        <dbReference type="EC" id="2.1.1.72"/>
    </reaction>
</comment>
<evidence type="ECO:0000256" key="4">
    <source>
        <dbReference type="ARBA" id="ARBA00022691"/>
    </source>
</evidence>
<dbReference type="InterPro" id="IPR029063">
    <property type="entry name" value="SAM-dependent_MTases_sf"/>
</dbReference>
<dbReference type="PANTHER" id="PTHR33841:SF1">
    <property type="entry name" value="DNA METHYLTRANSFERASE A"/>
    <property type="match status" value="1"/>
</dbReference>
<dbReference type="GO" id="GO:0006304">
    <property type="term" value="P:DNA modification"/>
    <property type="evidence" value="ECO:0007669"/>
    <property type="project" value="InterPro"/>
</dbReference>
<feature type="non-terminal residue" evidence="7">
    <location>
        <position position="286"/>
    </location>
</feature>
<evidence type="ECO:0000256" key="1">
    <source>
        <dbReference type="ARBA" id="ARBA00011900"/>
    </source>
</evidence>
<keyword evidence="3" id="KW-0808">Transferase</keyword>
<dbReference type="SUPFAM" id="SSF53335">
    <property type="entry name" value="S-adenosyl-L-methionine-dependent methyltransferases"/>
    <property type="match status" value="1"/>
</dbReference>
<evidence type="ECO:0000256" key="2">
    <source>
        <dbReference type="ARBA" id="ARBA00022603"/>
    </source>
</evidence>
<evidence type="ECO:0000256" key="3">
    <source>
        <dbReference type="ARBA" id="ARBA00022679"/>
    </source>
</evidence>
<keyword evidence="4" id="KW-0949">S-adenosyl-L-methionine</keyword>
<dbReference type="GO" id="GO:0003676">
    <property type="term" value="F:nucleic acid binding"/>
    <property type="evidence" value="ECO:0007669"/>
    <property type="project" value="InterPro"/>
</dbReference>
<feature type="non-terminal residue" evidence="7">
    <location>
        <position position="1"/>
    </location>
</feature>
<accession>X1GVT8</accession>
<dbReference type="EMBL" id="BARU01020416">
    <property type="protein sequence ID" value="GAH48950.1"/>
    <property type="molecule type" value="Genomic_DNA"/>
</dbReference>
<dbReference type="InterPro" id="IPR011639">
    <property type="entry name" value="MethylTrfase_TaqI-like_dom"/>
</dbReference>
<feature type="domain" description="Type II methyltransferase M.TaqI-like" evidence="6">
    <location>
        <begin position="152"/>
        <end position="285"/>
    </location>
</feature>
<dbReference type="Gene3D" id="3.40.50.150">
    <property type="entry name" value="Vaccinia Virus protein VP39"/>
    <property type="match status" value="1"/>
</dbReference>
<dbReference type="PROSITE" id="PS00092">
    <property type="entry name" value="N6_MTASE"/>
    <property type="match status" value="1"/>
</dbReference>
<comment type="caution">
    <text evidence="7">The sequence shown here is derived from an EMBL/GenBank/DDBJ whole genome shotgun (WGS) entry which is preliminary data.</text>
</comment>
<dbReference type="PANTHER" id="PTHR33841">
    <property type="entry name" value="DNA METHYLTRANSFERASE YEEA-RELATED"/>
    <property type="match status" value="1"/>
</dbReference>
<organism evidence="7">
    <name type="scientific">marine sediment metagenome</name>
    <dbReference type="NCBI Taxonomy" id="412755"/>
    <lineage>
        <taxon>unclassified sequences</taxon>
        <taxon>metagenomes</taxon>
        <taxon>ecological metagenomes</taxon>
    </lineage>
</organism>
<evidence type="ECO:0000313" key="7">
    <source>
        <dbReference type="EMBL" id="GAH48950.1"/>
    </source>
</evidence>